<proteinExistence type="predicted"/>
<feature type="region of interest" description="Disordered" evidence="1">
    <location>
        <begin position="1"/>
        <end position="104"/>
    </location>
</feature>
<name>A0AA40CA89_9PEZI</name>
<comment type="caution">
    <text evidence="2">The sequence shown here is derived from an EMBL/GenBank/DDBJ whole genome shotgun (WGS) entry which is preliminary data.</text>
</comment>
<evidence type="ECO:0000256" key="1">
    <source>
        <dbReference type="SAM" id="MobiDB-lite"/>
    </source>
</evidence>
<organism evidence="2 3">
    <name type="scientific">Bombardia bombarda</name>
    <dbReference type="NCBI Taxonomy" id="252184"/>
    <lineage>
        <taxon>Eukaryota</taxon>
        <taxon>Fungi</taxon>
        <taxon>Dikarya</taxon>
        <taxon>Ascomycota</taxon>
        <taxon>Pezizomycotina</taxon>
        <taxon>Sordariomycetes</taxon>
        <taxon>Sordariomycetidae</taxon>
        <taxon>Sordariales</taxon>
        <taxon>Lasiosphaeriaceae</taxon>
        <taxon>Bombardia</taxon>
    </lineage>
</organism>
<evidence type="ECO:0000313" key="3">
    <source>
        <dbReference type="Proteomes" id="UP001174934"/>
    </source>
</evidence>
<dbReference type="EMBL" id="JAULSR010000002">
    <property type="protein sequence ID" value="KAK0630229.1"/>
    <property type="molecule type" value="Genomic_DNA"/>
</dbReference>
<feature type="compositionally biased region" description="Polar residues" evidence="1">
    <location>
        <begin position="79"/>
        <end position="91"/>
    </location>
</feature>
<feature type="compositionally biased region" description="Low complexity" evidence="1">
    <location>
        <begin position="26"/>
        <end position="42"/>
    </location>
</feature>
<protein>
    <submittedName>
        <fullName evidence="2">Uncharacterized protein</fullName>
    </submittedName>
</protein>
<gene>
    <name evidence="2" type="ORF">B0T17DRAFT_216278</name>
</gene>
<reference evidence="2" key="1">
    <citation type="submission" date="2023-06" db="EMBL/GenBank/DDBJ databases">
        <title>Genome-scale phylogeny and comparative genomics of the fungal order Sordariales.</title>
        <authorList>
            <consortium name="Lawrence Berkeley National Laboratory"/>
            <person name="Hensen N."/>
            <person name="Bonometti L."/>
            <person name="Westerberg I."/>
            <person name="Brannstrom I.O."/>
            <person name="Guillou S."/>
            <person name="Cros-Aarteil S."/>
            <person name="Calhoun S."/>
            <person name="Haridas S."/>
            <person name="Kuo A."/>
            <person name="Mondo S."/>
            <person name="Pangilinan J."/>
            <person name="Riley R."/>
            <person name="LaButti K."/>
            <person name="Andreopoulos B."/>
            <person name="Lipzen A."/>
            <person name="Chen C."/>
            <person name="Yanf M."/>
            <person name="Daum C."/>
            <person name="Ng V."/>
            <person name="Clum A."/>
            <person name="Steindorff A."/>
            <person name="Ohm R."/>
            <person name="Martin F."/>
            <person name="Silar P."/>
            <person name="Natvig D."/>
            <person name="Lalanne C."/>
            <person name="Gautier V."/>
            <person name="Ament-velasquez S.L."/>
            <person name="Kruys A."/>
            <person name="Hutchinson M.I."/>
            <person name="Powell A.J."/>
            <person name="Barry K."/>
            <person name="Miller A.N."/>
            <person name="Grigoriev I.V."/>
            <person name="Debuchy R."/>
            <person name="Gladieux P."/>
            <person name="Thoren M.H."/>
            <person name="Johannesson H."/>
        </authorList>
    </citation>
    <scope>NUCLEOTIDE SEQUENCE</scope>
    <source>
        <strain evidence="2">SMH3391-2</strain>
    </source>
</reference>
<feature type="region of interest" description="Disordered" evidence="1">
    <location>
        <begin position="268"/>
        <end position="296"/>
    </location>
</feature>
<accession>A0AA40CA89</accession>
<feature type="compositionally biased region" description="Polar residues" evidence="1">
    <location>
        <begin position="268"/>
        <end position="285"/>
    </location>
</feature>
<dbReference type="AlphaFoldDB" id="A0AA40CA89"/>
<keyword evidence="3" id="KW-1185">Reference proteome</keyword>
<feature type="region of interest" description="Disordered" evidence="1">
    <location>
        <begin position="121"/>
        <end position="216"/>
    </location>
</feature>
<sequence>MMSPAHLQRPPGEVGDPVSPLQTPASHTSSVSSLLSFTSRVSQDTHRQPGISRLSSNGVGMIPIALSLSLSLSRPPGTAPTSEKTRTNMSRSPLGAQENRDDIISEDYILPSTTYKTAATTTTTPLTQASQPDYEGYSSSVYDSESDKAATPPREMSPARPGRSEDENPYHPPQTRPSFGGRQDPRDVIPGYPVEDVPVTPTQLGPAWPTQEHQYPAKKDNSFLRMLRQSLMPALLSNGGRTKSRLTSFLPSSDGGWWEMLDNIMQKTPAQSGSTGRSRALLQTHSKGEFDPANVV</sequence>
<evidence type="ECO:0000313" key="2">
    <source>
        <dbReference type="EMBL" id="KAK0630229.1"/>
    </source>
</evidence>
<dbReference type="Proteomes" id="UP001174934">
    <property type="component" value="Unassembled WGS sequence"/>
</dbReference>